<gene>
    <name evidence="7" type="ORF">SAMN04488087_1080</name>
</gene>
<reference evidence="8" key="1">
    <citation type="submission" date="2016-11" db="EMBL/GenBank/DDBJ databases">
        <authorList>
            <person name="Varghese N."/>
            <person name="Submissions S."/>
        </authorList>
    </citation>
    <scope>NUCLEOTIDE SEQUENCE [LARGE SCALE GENOMIC DNA]</scope>
    <source>
        <strain evidence="8">DSM 22212</strain>
    </source>
</reference>
<feature type="domain" description="O-methyltransferase dimerisation" evidence="6">
    <location>
        <begin position="14"/>
        <end position="90"/>
    </location>
</feature>
<sequence>MVPPLTPAHIMQIGMGFWASQTLLTAVKLGLFSTLHDQPLTGRELQKRLHLQEKGLWDFLDALVSLHLLERDGVGPDARYRNTAETARFLDRASPAYMGGLLEMANDRLYEAWGHLATALQTGRAQNETNGNLFTLLIDHPDRLRQFVEAMEGIQRGNFIALAEQFDFTPYRTFCDMGGASGLLALEVARRHPHLACTTFDLPEVSDIARQTIARHGMDGRVTVLSGDFFQDDFPQADVMVMGNILHDWNLDRKLLLMDKAYRALPEGGAFIAIENIIDDARRENTFGLLMSLNMLIETGEGFDYTGADFNRWARHVGFRDTYVIPLTGPTSAAVALK</sequence>
<dbReference type="Gene3D" id="1.10.10.10">
    <property type="entry name" value="Winged helix-like DNA-binding domain superfamily/Winged helix DNA-binding domain"/>
    <property type="match status" value="1"/>
</dbReference>
<dbReference type="PANTHER" id="PTHR43712:SF2">
    <property type="entry name" value="O-METHYLTRANSFERASE CICE"/>
    <property type="match status" value="1"/>
</dbReference>
<protein>
    <submittedName>
        <fullName evidence="7">Dimerisation domain-containing protein</fullName>
    </submittedName>
</protein>
<feature type="domain" description="O-methyltransferase C-terminal" evidence="5">
    <location>
        <begin position="113"/>
        <end position="320"/>
    </location>
</feature>
<dbReference type="RefSeq" id="WP_072714952.1">
    <property type="nucleotide sequence ID" value="NZ_FRAU01000003.1"/>
</dbReference>
<dbReference type="Proteomes" id="UP000185812">
    <property type="component" value="Unassembled WGS sequence"/>
</dbReference>
<dbReference type="GO" id="GO:0046983">
    <property type="term" value="F:protein dimerization activity"/>
    <property type="evidence" value="ECO:0007669"/>
    <property type="project" value="InterPro"/>
</dbReference>
<dbReference type="InterPro" id="IPR036388">
    <property type="entry name" value="WH-like_DNA-bd_sf"/>
</dbReference>
<dbReference type="OrthoDB" id="9766840at2"/>
<accession>A0A1M6SFS9</accession>
<organism evidence="7 8">
    <name type="scientific">Rhodothermus profundi</name>
    <dbReference type="NCBI Taxonomy" id="633813"/>
    <lineage>
        <taxon>Bacteria</taxon>
        <taxon>Pseudomonadati</taxon>
        <taxon>Rhodothermota</taxon>
        <taxon>Rhodothermia</taxon>
        <taxon>Rhodothermales</taxon>
        <taxon>Rhodothermaceae</taxon>
        <taxon>Rhodothermus</taxon>
    </lineage>
</organism>
<name>A0A1M6SFS9_9BACT</name>
<proteinExistence type="predicted"/>
<keyword evidence="1" id="KW-0489">Methyltransferase</keyword>
<evidence type="ECO:0000256" key="1">
    <source>
        <dbReference type="ARBA" id="ARBA00022603"/>
    </source>
</evidence>
<dbReference type="EMBL" id="FRAU01000003">
    <property type="protein sequence ID" value="SHK43634.1"/>
    <property type="molecule type" value="Genomic_DNA"/>
</dbReference>
<dbReference type="PROSITE" id="PS51683">
    <property type="entry name" value="SAM_OMT_II"/>
    <property type="match status" value="1"/>
</dbReference>
<evidence type="ECO:0000256" key="2">
    <source>
        <dbReference type="ARBA" id="ARBA00022679"/>
    </source>
</evidence>
<dbReference type="InterPro" id="IPR029063">
    <property type="entry name" value="SAM-dependent_MTases_sf"/>
</dbReference>
<dbReference type="STRING" id="633813.SAMN04488087_1080"/>
<dbReference type="Pfam" id="PF00891">
    <property type="entry name" value="Methyltransf_2"/>
    <property type="match status" value="1"/>
</dbReference>
<dbReference type="SUPFAM" id="SSF53335">
    <property type="entry name" value="S-adenosyl-L-methionine-dependent methyltransferases"/>
    <property type="match status" value="1"/>
</dbReference>
<keyword evidence="3" id="KW-0949">S-adenosyl-L-methionine</keyword>
<evidence type="ECO:0000313" key="7">
    <source>
        <dbReference type="EMBL" id="SHK43634.1"/>
    </source>
</evidence>
<evidence type="ECO:0000256" key="3">
    <source>
        <dbReference type="ARBA" id="ARBA00022691"/>
    </source>
</evidence>
<dbReference type="Pfam" id="PF08100">
    <property type="entry name" value="Dimerisation"/>
    <property type="match status" value="1"/>
</dbReference>
<dbReference type="PANTHER" id="PTHR43712">
    <property type="entry name" value="PUTATIVE (AFU_ORTHOLOGUE AFUA_4G14580)-RELATED"/>
    <property type="match status" value="1"/>
</dbReference>
<dbReference type="SUPFAM" id="SSF46785">
    <property type="entry name" value="Winged helix' DNA-binding domain"/>
    <property type="match status" value="1"/>
</dbReference>
<dbReference type="InterPro" id="IPR001077">
    <property type="entry name" value="COMT_C"/>
</dbReference>
<dbReference type="InterPro" id="IPR012967">
    <property type="entry name" value="COMT_dimerisation"/>
</dbReference>
<keyword evidence="2" id="KW-0808">Transferase</keyword>
<evidence type="ECO:0000313" key="8">
    <source>
        <dbReference type="Proteomes" id="UP000185812"/>
    </source>
</evidence>
<dbReference type="Gene3D" id="3.40.50.150">
    <property type="entry name" value="Vaccinia Virus protein VP39"/>
    <property type="match status" value="1"/>
</dbReference>
<evidence type="ECO:0000259" key="5">
    <source>
        <dbReference type="Pfam" id="PF00891"/>
    </source>
</evidence>
<evidence type="ECO:0000259" key="6">
    <source>
        <dbReference type="Pfam" id="PF08100"/>
    </source>
</evidence>
<dbReference type="GO" id="GO:0008171">
    <property type="term" value="F:O-methyltransferase activity"/>
    <property type="evidence" value="ECO:0007669"/>
    <property type="project" value="InterPro"/>
</dbReference>
<dbReference type="CDD" id="cd02440">
    <property type="entry name" value="AdoMet_MTases"/>
    <property type="match status" value="1"/>
</dbReference>
<evidence type="ECO:0000256" key="4">
    <source>
        <dbReference type="PIRSR" id="PIRSR005739-1"/>
    </source>
</evidence>
<dbReference type="InterPro" id="IPR016461">
    <property type="entry name" value="COMT-like"/>
</dbReference>
<dbReference type="GO" id="GO:0032259">
    <property type="term" value="P:methylation"/>
    <property type="evidence" value="ECO:0007669"/>
    <property type="project" value="UniProtKB-KW"/>
</dbReference>
<feature type="active site" description="Proton acceptor" evidence="4">
    <location>
        <position position="247"/>
    </location>
</feature>
<dbReference type="InterPro" id="IPR036390">
    <property type="entry name" value="WH_DNA-bd_sf"/>
</dbReference>
<dbReference type="FunFam" id="1.10.10.10:FF:000358">
    <property type="entry name" value="Acetylserotonin O-methyltransferase"/>
    <property type="match status" value="1"/>
</dbReference>
<dbReference type="AlphaFoldDB" id="A0A1M6SFS9"/>
<dbReference type="PIRSF" id="PIRSF005739">
    <property type="entry name" value="O-mtase"/>
    <property type="match status" value="1"/>
</dbReference>
<keyword evidence="8" id="KW-1185">Reference proteome</keyword>